<reference evidence="8 9" key="1">
    <citation type="journal article" date="2018" name="New Phytol.">
        <title>Phylogenomics of Endogonaceae and evolution of mycorrhizas within Mucoromycota.</title>
        <authorList>
            <person name="Chang Y."/>
            <person name="Desiro A."/>
            <person name="Na H."/>
            <person name="Sandor L."/>
            <person name="Lipzen A."/>
            <person name="Clum A."/>
            <person name="Barry K."/>
            <person name="Grigoriev I.V."/>
            <person name="Martin F.M."/>
            <person name="Stajich J.E."/>
            <person name="Smith M.E."/>
            <person name="Bonito G."/>
            <person name="Spatafora J.W."/>
        </authorList>
    </citation>
    <scope>NUCLEOTIDE SEQUENCE [LARGE SCALE GENOMIC DNA]</scope>
    <source>
        <strain evidence="8 9">AD002</strain>
    </source>
</reference>
<feature type="domain" description="HECT" evidence="7">
    <location>
        <begin position="852"/>
        <end position="1224"/>
    </location>
</feature>
<dbReference type="GO" id="GO:0000209">
    <property type="term" value="P:protein polyubiquitination"/>
    <property type="evidence" value="ECO:0007669"/>
    <property type="project" value="InterPro"/>
</dbReference>
<evidence type="ECO:0000256" key="5">
    <source>
        <dbReference type="PROSITE-ProRule" id="PRU00104"/>
    </source>
</evidence>
<dbReference type="Gene3D" id="3.30.2410.10">
    <property type="entry name" value="Hect, E3 ligase catalytic domain"/>
    <property type="match status" value="1"/>
</dbReference>
<dbReference type="SMART" id="SM00119">
    <property type="entry name" value="HECTc"/>
    <property type="match status" value="1"/>
</dbReference>
<gene>
    <name evidence="8" type="ORF">BC938DRAFT_474011</name>
</gene>
<feature type="region of interest" description="Disordered" evidence="6">
    <location>
        <begin position="25"/>
        <end position="59"/>
    </location>
</feature>
<dbReference type="Gene3D" id="3.90.1750.10">
    <property type="entry name" value="Hect, E3 ligase catalytic domains"/>
    <property type="match status" value="1"/>
</dbReference>
<proteinExistence type="predicted"/>
<dbReference type="PANTHER" id="PTHR45700:SF8">
    <property type="entry name" value="HECT-TYPE E3 UBIQUITIN TRANSFERASE"/>
    <property type="match status" value="1"/>
</dbReference>
<dbReference type="PANTHER" id="PTHR45700">
    <property type="entry name" value="UBIQUITIN-PROTEIN LIGASE E3C"/>
    <property type="match status" value="1"/>
</dbReference>
<evidence type="ECO:0000313" key="9">
    <source>
        <dbReference type="Proteomes" id="UP000274822"/>
    </source>
</evidence>
<name>A0A433Q3B6_9FUNG</name>
<dbReference type="SUPFAM" id="SSF56204">
    <property type="entry name" value="Hect, E3 ligase catalytic domain"/>
    <property type="match status" value="1"/>
</dbReference>
<evidence type="ECO:0000256" key="4">
    <source>
        <dbReference type="ARBA" id="ARBA00022786"/>
    </source>
</evidence>
<evidence type="ECO:0000256" key="3">
    <source>
        <dbReference type="ARBA" id="ARBA00022679"/>
    </source>
</evidence>
<feature type="compositionally biased region" description="Basic residues" evidence="6">
    <location>
        <begin position="98"/>
        <end position="113"/>
    </location>
</feature>
<dbReference type="InterPro" id="IPR000569">
    <property type="entry name" value="HECT_dom"/>
</dbReference>
<feature type="region of interest" description="Disordered" evidence="6">
    <location>
        <begin position="320"/>
        <end position="426"/>
    </location>
</feature>
<evidence type="ECO:0000259" key="7">
    <source>
        <dbReference type="PROSITE" id="PS50237"/>
    </source>
</evidence>
<organism evidence="8 9">
    <name type="scientific">Jimgerdemannia flammicorona</name>
    <dbReference type="NCBI Taxonomy" id="994334"/>
    <lineage>
        <taxon>Eukaryota</taxon>
        <taxon>Fungi</taxon>
        <taxon>Fungi incertae sedis</taxon>
        <taxon>Mucoromycota</taxon>
        <taxon>Mucoromycotina</taxon>
        <taxon>Endogonomycetes</taxon>
        <taxon>Endogonales</taxon>
        <taxon>Endogonaceae</taxon>
        <taxon>Jimgerdemannia</taxon>
    </lineage>
</organism>
<evidence type="ECO:0000313" key="8">
    <source>
        <dbReference type="EMBL" id="RUS24164.1"/>
    </source>
</evidence>
<evidence type="ECO:0000256" key="2">
    <source>
        <dbReference type="ARBA" id="ARBA00012485"/>
    </source>
</evidence>
<feature type="compositionally biased region" description="Low complexity" evidence="6">
    <location>
        <begin position="179"/>
        <end position="193"/>
    </location>
</feature>
<dbReference type="InterPro" id="IPR035983">
    <property type="entry name" value="Hect_E3_ubiquitin_ligase"/>
</dbReference>
<feature type="active site" description="Glycyl thioester intermediate" evidence="5">
    <location>
        <position position="1192"/>
    </location>
</feature>
<dbReference type="InterPro" id="IPR044611">
    <property type="entry name" value="E3A/B/C-like"/>
</dbReference>
<dbReference type="FunFam" id="3.30.2410.10:FF:000003">
    <property type="entry name" value="probable E3 ubiquitin-protein ligase HERC4 isoform X1"/>
    <property type="match status" value="1"/>
</dbReference>
<protein>
    <recommendedName>
        <fullName evidence="2">HECT-type E3 ubiquitin transferase</fullName>
        <ecNumber evidence="2">2.3.2.26</ecNumber>
    </recommendedName>
</protein>
<feature type="compositionally biased region" description="Basic residues" evidence="6">
    <location>
        <begin position="336"/>
        <end position="360"/>
    </location>
</feature>
<comment type="caution">
    <text evidence="8">The sequence shown here is derived from an EMBL/GenBank/DDBJ whole genome shotgun (WGS) entry which is preliminary data.</text>
</comment>
<dbReference type="Proteomes" id="UP000274822">
    <property type="component" value="Unassembled WGS sequence"/>
</dbReference>
<keyword evidence="3" id="KW-0808">Transferase</keyword>
<dbReference type="Pfam" id="PF00632">
    <property type="entry name" value="HECT"/>
    <property type="match status" value="1"/>
</dbReference>
<feature type="compositionally biased region" description="Low complexity" evidence="6">
    <location>
        <begin position="149"/>
        <end position="171"/>
    </location>
</feature>
<feature type="compositionally biased region" description="Low complexity" evidence="6">
    <location>
        <begin position="200"/>
        <end position="229"/>
    </location>
</feature>
<feature type="compositionally biased region" description="Low complexity" evidence="6">
    <location>
        <begin position="378"/>
        <end position="387"/>
    </location>
</feature>
<accession>A0A433Q3B6</accession>
<evidence type="ECO:0000256" key="6">
    <source>
        <dbReference type="SAM" id="MobiDB-lite"/>
    </source>
</evidence>
<dbReference type="EMBL" id="RBNJ01017048">
    <property type="protein sequence ID" value="RUS24164.1"/>
    <property type="molecule type" value="Genomic_DNA"/>
</dbReference>
<dbReference type="CDD" id="cd00078">
    <property type="entry name" value="HECTc"/>
    <property type="match status" value="1"/>
</dbReference>
<feature type="compositionally biased region" description="Low complexity" evidence="6">
    <location>
        <begin position="28"/>
        <end position="47"/>
    </location>
</feature>
<dbReference type="AlphaFoldDB" id="A0A433Q3B6"/>
<dbReference type="Gene3D" id="3.30.2160.10">
    <property type="entry name" value="Hect, E3 ligase catalytic domain"/>
    <property type="match status" value="1"/>
</dbReference>
<dbReference type="PROSITE" id="PS50237">
    <property type="entry name" value="HECT"/>
    <property type="match status" value="1"/>
</dbReference>
<evidence type="ECO:0000256" key="1">
    <source>
        <dbReference type="ARBA" id="ARBA00000885"/>
    </source>
</evidence>
<feature type="compositionally biased region" description="Basic and acidic residues" evidence="6">
    <location>
        <begin position="361"/>
        <end position="370"/>
    </location>
</feature>
<dbReference type="GO" id="GO:0061630">
    <property type="term" value="F:ubiquitin protein ligase activity"/>
    <property type="evidence" value="ECO:0007669"/>
    <property type="project" value="UniProtKB-EC"/>
</dbReference>
<feature type="region of interest" description="Disordered" evidence="6">
    <location>
        <begin position="138"/>
        <end position="241"/>
    </location>
</feature>
<keyword evidence="4 5" id="KW-0833">Ubl conjugation pathway</keyword>
<feature type="compositionally biased region" description="Polar residues" evidence="6">
    <location>
        <begin position="48"/>
        <end position="59"/>
    </location>
</feature>
<sequence>MALHLASRPRQFFCSNCPVDPPISLPESITTKFSSSKSTPSTSSSATELQSPPSLTPLTAEQTDVKPFLYALFSSTPFSTIFTTNRDKDSEAVSRSPASRRHHKQNHRHHHRGEIHDQQQTASALPLTPTASAISANPLQRHHPHHHTSNSPVPSSPTTPTRTSSQPLRRSGSLKRKSSSSNIPSSPATTPITPVNPTTRATLRDSAPAAARAVSGAPQPHQSQQQQQQFESPASVDSLFGNDDNYVSSVTAEPEAIGLYIPAPGWKMRNLWDFNGLMASAGVHLGYGRKKPVPAVSMSYTPVTGSEGQEKGYTGATQDHFASETGDEHSLTTAKGNRRKKSKSKRQKSQRERRHQKTRRSAHDVLDELRRKRGMSDGSGSSGSSSGEESEAGDTETITSLSSSRSIWEEDREDREDATDTTTSMTLEVLERAVEAYRAAAGDSERSDPRSLIHIFCKVFAEWEVLGNSFVSPSASSLDGEMLPTLASPDVDFASLRNAYTLLLSLEPRHVFTGALVNAMELLLARMELNVDGVFSGGVEDDEVRDVEGRWRIAHEWCRALVCILECPLVCGVWESEVSGEEQTLDWKTILSRIDEGLMRKVVGVLYRIGSRKGNFLRKLMVERFGRYDMAGMTRVVQAFHSYLNDHFHVGPFNQGEEDAVVRVVTVLELLYDANKTAGADHVVPPEVFYSEAVCKKLNIKDEYRVWKSMLFYAESTTTSSSSQRDVNDDSRRRQSKRPLILSAVTSSLVIPYGLHYETDFQFSFLSYPFLFTPSTKARIMHVDAMSQMSAEYEDACVNHTLVMHAQRLLSDSPRMVHTLEMHLRSATCPYLLLEVGRERIVDDTIEQISRKWADLKKPLKVKFVGGGEEGMDQGGVQKEFFAVVMERMMDDEWGMFVSDEETRVTWLQGGYLEEEGTPEREMEEATARRQYEMAGVVMGLAIYNGVILGIQFPKVMWKVLTMTSEEDLQKAAADRVDAGSKFPSLFSLEDLEEGWPALGRGLRQMLEWKQEDGDVADVFCRNFEISYEVFGKGVVNIPLCEGGSDIPVTNENRHEYVRRYCHHFMYLGIKDRLLAFRRGVWAVVGGMAVRMCRPEELEMVVCGARNGGEGDHLDLSELEEATGYDDGYDSMHQVIRDFWSIVHEMDAAQKRRLLMFVTASDRIPIGGLKDVTFIVQRNGPDSDRLPTALTCFSRLLLPEYSTKEKLRERLLTAIENAKGFGLV</sequence>
<keyword evidence="9" id="KW-1185">Reference proteome</keyword>
<dbReference type="EC" id="2.3.2.26" evidence="2"/>
<feature type="region of interest" description="Disordered" evidence="6">
    <location>
        <begin position="86"/>
        <end position="123"/>
    </location>
</feature>
<feature type="compositionally biased region" description="Acidic residues" evidence="6">
    <location>
        <begin position="410"/>
        <end position="419"/>
    </location>
</feature>
<comment type="catalytic activity">
    <reaction evidence="1">
        <text>S-ubiquitinyl-[E2 ubiquitin-conjugating enzyme]-L-cysteine + [acceptor protein]-L-lysine = [E2 ubiquitin-conjugating enzyme]-L-cysteine + N(6)-ubiquitinyl-[acceptor protein]-L-lysine.</text>
        <dbReference type="EC" id="2.3.2.26"/>
    </reaction>
</comment>